<evidence type="ECO:0000256" key="2">
    <source>
        <dbReference type="ARBA" id="ARBA00004785"/>
    </source>
</evidence>
<dbReference type="InterPro" id="IPR006638">
    <property type="entry name" value="Elp3/MiaA/NifB-like_rSAM"/>
</dbReference>
<dbReference type="InterPro" id="IPR034505">
    <property type="entry name" value="Coproporphyrinogen-III_oxidase"/>
</dbReference>
<evidence type="ECO:0000256" key="5">
    <source>
        <dbReference type="ARBA" id="ARBA00022485"/>
    </source>
</evidence>
<dbReference type="GO" id="GO:0004109">
    <property type="term" value="F:coproporphyrinogen oxidase activity"/>
    <property type="evidence" value="ECO:0007669"/>
    <property type="project" value="InterPro"/>
</dbReference>
<keyword evidence="9 14" id="KW-0560">Oxidoreductase</keyword>
<comment type="pathway">
    <text evidence="2 14">Porphyrin-containing compound metabolism; protoporphyrin-IX biosynthesis; protoporphyrinogen-IX from coproporphyrinogen-III (AdoMet route): step 1/1.</text>
</comment>
<evidence type="ECO:0000256" key="11">
    <source>
        <dbReference type="ARBA" id="ARBA00023014"/>
    </source>
</evidence>
<feature type="binding site" evidence="16">
    <location>
        <position position="65"/>
    </location>
    <ligand>
        <name>[4Fe-4S] cluster</name>
        <dbReference type="ChEBI" id="CHEBI:49883"/>
        <note>4Fe-4S-S-AdoMet</note>
    </ligand>
</feature>
<keyword evidence="10 14" id="KW-0408">Iron</keyword>
<dbReference type="FunFam" id="1.10.10.920:FF:000001">
    <property type="entry name" value="Coproporphyrinogen-III oxidase"/>
    <property type="match status" value="1"/>
</dbReference>
<dbReference type="GO" id="GO:0046872">
    <property type="term" value="F:metal ion binding"/>
    <property type="evidence" value="ECO:0007669"/>
    <property type="project" value="UniProtKB-KW"/>
</dbReference>
<dbReference type="CDD" id="cd01335">
    <property type="entry name" value="Radical_SAM"/>
    <property type="match status" value="1"/>
</dbReference>
<evidence type="ECO:0000256" key="6">
    <source>
        <dbReference type="ARBA" id="ARBA00022490"/>
    </source>
</evidence>
<reference evidence="18 19" key="1">
    <citation type="journal article" date="2011" name="J. Bacteriol.">
        <title>Genome sequence of Methyloversatilis universalis FAM5T, a methylotrophic representative of the order Rhodocyclales.</title>
        <authorList>
            <person name="Kittichotirat W."/>
            <person name="Good N.M."/>
            <person name="Hall R."/>
            <person name="Bringel F."/>
            <person name="Lajus A."/>
            <person name="Medigue C."/>
            <person name="Smalley N.E."/>
            <person name="Beck D."/>
            <person name="Bumgarner R."/>
            <person name="Vuilleumier S."/>
            <person name="Kalyuzhnaya M.G."/>
        </authorList>
    </citation>
    <scope>NUCLEOTIDE SEQUENCE [LARGE SCALE GENOMIC DNA]</scope>
    <source>
        <strain evidence="19">ATCC BAA-1314 / JCM 13912 / FAM5</strain>
    </source>
</reference>
<evidence type="ECO:0000256" key="7">
    <source>
        <dbReference type="ARBA" id="ARBA00022691"/>
    </source>
</evidence>
<comment type="cofactor">
    <cofactor evidence="14 16">
        <name>[4Fe-4S] cluster</name>
        <dbReference type="ChEBI" id="CHEBI:49883"/>
    </cofactor>
    <text evidence="14 16">Binds 1 [4Fe-4S] cluster. The cluster is coordinated with 3 cysteines and an exchangeable S-adenosyl-L-methionine.</text>
</comment>
<protein>
    <recommendedName>
        <fullName evidence="14">Coproporphyrinogen-III oxidase</fullName>
        <ecNumber evidence="14">1.3.98.3</ecNumber>
    </recommendedName>
</protein>
<comment type="subcellular location">
    <subcellularLocation>
        <location evidence="1 14">Cytoplasm</location>
    </subcellularLocation>
</comment>
<feature type="binding site" evidence="15">
    <location>
        <begin position="71"/>
        <end position="73"/>
    </location>
    <ligand>
        <name>S-adenosyl-L-methionine</name>
        <dbReference type="ChEBI" id="CHEBI:59789"/>
        <label>2</label>
    </ligand>
</feature>
<comment type="catalytic activity">
    <reaction evidence="13 14">
        <text>coproporphyrinogen III + 2 S-adenosyl-L-methionine = protoporphyrinogen IX + 2 5'-deoxyadenosine + 2 L-methionine + 2 CO2</text>
        <dbReference type="Rhea" id="RHEA:15425"/>
        <dbReference type="ChEBI" id="CHEBI:16526"/>
        <dbReference type="ChEBI" id="CHEBI:17319"/>
        <dbReference type="ChEBI" id="CHEBI:57307"/>
        <dbReference type="ChEBI" id="CHEBI:57309"/>
        <dbReference type="ChEBI" id="CHEBI:57844"/>
        <dbReference type="ChEBI" id="CHEBI:59789"/>
        <dbReference type="EC" id="1.3.98.3"/>
    </reaction>
</comment>
<dbReference type="eggNOG" id="COG0635">
    <property type="taxonomic scope" value="Bacteria"/>
</dbReference>
<dbReference type="NCBIfam" id="TIGR00538">
    <property type="entry name" value="hemN"/>
    <property type="match status" value="1"/>
</dbReference>
<dbReference type="AlphaFoldDB" id="F5RE35"/>
<evidence type="ECO:0000256" key="8">
    <source>
        <dbReference type="ARBA" id="ARBA00022723"/>
    </source>
</evidence>
<feature type="binding site" evidence="15">
    <location>
        <position position="176"/>
    </location>
    <ligand>
        <name>S-adenosyl-L-methionine</name>
        <dbReference type="ChEBI" id="CHEBI:59789"/>
        <label>2</label>
    </ligand>
</feature>
<dbReference type="SUPFAM" id="SSF102114">
    <property type="entry name" value="Radical SAM enzymes"/>
    <property type="match status" value="1"/>
</dbReference>
<dbReference type="PROSITE" id="PS51918">
    <property type="entry name" value="RADICAL_SAM"/>
    <property type="match status" value="1"/>
</dbReference>
<comment type="similarity">
    <text evidence="3 14">Belongs to the anaerobic coproporphyrinogen-III oxidase family.</text>
</comment>
<evidence type="ECO:0000256" key="15">
    <source>
        <dbReference type="PIRSR" id="PIRSR000167-1"/>
    </source>
</evidence>
<dbReference type="GO" id="GO:0051539">
    <property type="term" value="F:4 iron, 4 sulfur cluster binding"/>
    <property type="evidence" value="ECO:0007669"/>
    <property type="project" value="UniProtKB-KW"/>
</dbReference>
<keyword evidence="8 14" id="KW-0479">Metal-binding</keyword>
<dbReference type="InterPro" id="IPR058240">
    <property type="entry name" value="rSAM_sf"/>
</dbReference>
<comment type="caution">
    <text evidence="18">The sequence shown here is derived from an EMBL/GenBank/DDBJ whole genome shotgun (WGS) entry which is preliminary data.</text>
</comment>
<comment type="subunit">
    <text evidence="4">Monomer.</text>
</comment>
<feature type="domain" description="Radical SAM core" evidence="17">
    <location>
        <begin position="50"/>
        <end position="283"/>
    </location>
</feature>
<feature type="binding site" evidence="15">
    <location>
        <position position="59"/>
    </location>
    <ligand>
        <name>S-adenosyl-L-methionine</name>
        <dbReference type="ChEBI" id="CHEBI:59789"/>
        <label>1</label>
    </ligand>
</feature>
<evidence type="ECO:0000256" key="13">
    <source>
        <dbReference type="ARBA" id="ARBA00048321"/>
    </source>
</evidence>
<evidence type="ECO:0000256" key="9">
    <source>
        <dbReference type="ARBA" id="ARBA00023002"/>
    </source>
</evidence>
<dbReference type="Pfam" id="PF04055">
    <property type="entry name" value="Radical_SAM"/>
    <property type="match status" value="1"/>
</dbReference>
<name>F5RE35_METUF</name>
<feature type="binding site" evidence="15">
    <location>
        <position position="247"/>
    </location>
    <ligand>
        <name>S-adenosyl-L-methionine</name>
        <dbReference type="ChEBI" id="CHEBI:59789"/>
        <label>2</label>
    </ligand>
</feature>
<evidence type="ECO:0000256" key="14">
    <source>
        <dbReference type="PIRNR" id="PIRNR000167"/>
    </source>
</evidence>
<sequence length="461" mass="51392">MNVAKELVFDPQLMRRFDVPGPRYTSYPTADRFNFSHDARAHAGRLGARTASAGPLSIYVHIPFCDTICYYCACNKIITKDHARADTYVDTLLREMAMKAALVKGSREVAQLHLGGGTPTFLSDAQMTRLIEGLRTHFRLSDSAQCSIEMDPRGVSAARIAHLGSLGFNRISVGVQDFDPVVQRAVNRIQSVEETEIVLRSARDNGFVSTGIDLIYGLPGQTLDSFDATLATLVRLAPDRVAIYHYAHLPKQFMPQRRIDESMLPGPEVRPQLLRLAIDRLHEAGYVHVGMDHFARPDDELAMAQRHGRLQRNFQGYSTHAGCDLIGLGVSAISRVGASFAQNHRTIESWTQAIDDGQLPVMRGLDMTPDDSVRSAVIGALMCHFELSIEAIESAYAIDFRKYFAPELQELAELEEAGLLTLEPDWIAITPRGRLLVRAVCMVFDRYLRLDSETVRYSKVV</sequence>
<dbReference type="EC" id="1.3.98.3" evidence="14"/>
<dbReference type="UniPathway" id="UPA00251">
    <property type="reaction ID" value="UER00323"/>
</dbReference>
<dbReference type="PIRSF" id="PIRSF000167">
    <property type="entry name" value="HemN"/>
    <property type="match status" value="1"/>
</dbReference>
<gene>
    <name evidence="18" type="ORF">METUNv1_02553</name>
</gene>
<dbReference type="GO" id="GO:0006782">
    <property type="term" value="P:protoporphyrinogen IX biosynthetic process"/>
    <property type="evidence" value="ECO:0007669"/>
    <property type="project" value="UniProtKB-UniPathway"/>
</dbReference>
<feature type="binding site" evidence="15">
    <location>
        <position position="149"/>
    </location>
    <ligand>
        <name>S-adenosyl-L-methionine</name>
        <dbReference type="ChEBI" id="CHEBI:59789"/>
        <label>1</label>
    </ligand>
</feature>
<feature type="binding site" evidence="15">
    <location>
        <position position="213"/>
    </location>
    <ligand>
        <name>S-adenosyl-L-methionine</name>
        <dbReference type="ChEBI" id="CHEBI:59789"/>
        <label>2</label>
    </ligand>
</feature>
<evidence type="ECO:0000256" key="4">
    <source>
        <dbReference type="ARBA" id="ARBA00011245"/>
    </source>
</evidence>
<proteinExistence type="inferred from homology"/>
<dbReference type="PANTHER" id="PTHR13932">
    <property type="entry name" value="COPROPORPHYRINIGEN III OXIDASE"/>
    <property type="match status" value="1"/>
</dbReference>
<accession>F5RE35</accession>
<dbReference type="SFLD" id="SFLDS00029">
    <property type="entry name" value="Radical_SAM"/>
    <property type="match status" value="1"/>
</dbReference>
<evidence type="ECO:0000313" key="18">
    <source>
        <dbReference type="EMBL" id="EGK71166.1"/>
    </source>
</evidence>
<feature type="binding site" evidence="15">
    <location>
        <position position="333"/>
    </location>
    <ligand>
        <name>S-adenosyl-L-methionine</name>
        <dbReference type="ChEBI" id="CHEBI:59789"/>
        <label>1</label>
    </ligand>
</feature>
<dbReference type="Gene3D" id="1.10.10.920">
    <property type="match status" value="1"/>
</dbReference>
<keyword evidence="5 14" id="KW-0004">4Fe-4S</keyword>
<evidence type="ECO:0000256" key="16">
    <source>
        <dbReference type="PIRSR" id="PIRSR000167-2"/>
    </source>
</evidence>
<dbReference type="SFLD" id="SFLDG01065">
    <property type="entry name" value="anaerobic_coproporphyrinogen-I"/>
    <property type="match status" value="1"/>
</dbReference>
<evidence type="ECO:0000313" key="19">
    <source>
        <dbReference type="Proteomes" id="UP000005019"/>
    </source>
</evidence>
<keyword evidence="7 14" id="KW-0949">S-adenosyl-L-methionine</keyword>
<dbReference type="OrthoDB" id="9808022at2"/>
<feature type="binding site" evidence="15">
    <location>
        <position position="188"/>
    </location>
    <ligand>
        <name>S-adenosyl-L-methionine</name>
        <dbReference type="ChEBI" id="CHEBI:59789"/>
        <label>2</label>
    </ligand>
</feature>
<dbReference type="InterPro" id="IPR007197">
    <property type="entry name" value="rSAM"/>
</dbReference>
<keyword evidence="11 14" id="KW-0411">Iron-sulfur</keyword>
<organism evidence="18 19">
    <name type="scientific">Methyloversatilis universalis (strain ATCC BAA-1314 / DSM 25237 / JCM 13912 / CCUG 52030 / FAM5)</name>
    <dbReference type="NCBI Taxonomy" id="1000565"/>
    <lineage>
        <taxon>Bacteria</taxon>
        <taxon>Pseudomonadati</taxon>
        <taxon>Pseudomonadota</taxon>
        <taxon>Betaproteobacteria</taxon>
        <taxon>Nitrosomonadales</taxon>
        <taxon>Sterolibacteriaceae</taxon>
        <taxon>Methyloversatilis</taxon>
    </lineage>
</organism>
<evidence type="ECO:0000256" key="12">
    <source>
        <dbReference type="ARBA" id="ARBA00023244"/>
    </source>
</evidence>
<dbReference type="GO" id="GO:0051989">
    <property type="term" value="F:coproporphyrinogen dehydrogenase activity"/>
    <property type="evidence" value="ECO:0007669"/>
    <property type="project" value="UniProtKB-EC"/>
</dbReference>
<keyword evidence="6 14" id="KW-0963">Cytoplasm</keyword>
<dbReference type="EMBL" id="AFHG01000052">
    <property type="protein sequence ID" value="EGK71166.1"/>
    <property type="molecule type" value="Genomic_DNA"/>
</dbReference>
<dbReference type="GO" id="GO:0005737">
    <property type="term" value="C:cytoplasm"/>
    <property type="evidence" value="ECO:0007669"/>
    <property type="project" value="UniProtKB-SubCell"/>
</dbReference>
<evidence type="ECO:0000256" key="10">
    <source>
        <dbReference type="ARBA" id="ARBA00023004"/>
    </source>
</evidence>
<feature type="binding site" evidence="15">
    <location>
        <position position="116"/>
    </location>
    <ligand>
        <name>S-adenosyl-L-methionine</name>
        <dbReference type="ChEBI" id="CHEBI:59789"/>
        <label>1</label>
    </ligand>
</feature>
<evidence type="ECO:0000256" key="3">
    <source>
        <dbReference type="ARBA" id="ARBA00005493"/>
    </source>
</evidence>
<dbReference type="PANTHER" id="PTHR13932:SF6">
    <property type="entry name" value="OXYGEN-INDEPENDENT COPROPORPHYRINOGEN III OXIDASE"/>
    <property type="match status" value="1"/>
</dbReference>
<dbReference type="STRING" id="1000565.METUNv1_02553"/>
<keyword evidence="19" id="KW-1185">Reference proteome</keyword>
<evidence type="ECO:0000256" key="1">
    <source>
        <dbReference type="ARBA" id="ARBA00004496"/>
    </source>
</evidence>
<evidence type="ECO:0000259" key="17">
    <source>
        <dbReference type="PROSITE" id="PS51918"/>
    </source>
</evidence>
<dbReference type="InterPro" id="IPR010723">
    <property type="entry name" value="HemN_C"/>
</dbReference>
<dbReference type="InterPro" id="IPR004558">
    <property type="entry name" value="Coprogen_oxidase_HemN"/>
</dbReference>
<dbReference type="RefSeq" id="WP_008062229.1">
    <property type="nucleotide sequence ID" value="NZ_AFHG01000052.1"/>
</dbReference>
<feature type="binding site" evidence="16">
    <location>
        <position position="72"/>
    </location>
    <ligand>
        <name>[4Fe-4S] cluster</name>
        <dbReference type="ChEBI" id="CHEBI:49883"/>
        <note>4Fe-4S-S-AdoMet</note>
    </ligand>
</feature>
<dbReference type="SMART" id="SM00729">
    <property type="entry name" value="Elp3"/>
    <property type="match status" value="1"/>
</dbReference>
<feature type="binding site" evidence="16">
    <location>
        <position position="69"/>
    </location>
    <ligand>
        <name>[4Fe-4S] cluster</name>
        <dbReference type="ChEBI" id="CHEBI:49883"/>
        <note>4Fe-4S-S-AdoMet</note>
    </ligand>
</feature>
<keyword evidence="12 14" id="KW-0627">Porphyrin biosynthesis</keyword>
<dbReference type="Gene3D" id="3.30.750.200">
    <property type="match status" value="1"/>
</dbReference>
<dbReference type="Proteomes" id="UP000005019">
    <property type="component" value="Unassembled WGS sequence"/>
</dbReference>
<dbReference type="Pfam" id="PF06969">
    <property type="entry name" value="HemN_C"/>
    <property type="match status" value="1"/>
</dbReference>
<feature type="binding site" evidence="15">
    <location>
        <begin position="117"/>
        <end position="118"/>
    </location>
    <ligand>
        <name>S-adenosyl-L-methionine</name>
        <dbReference type="ChEBI" id="CHEBI:59789"/>
        <label>2</label>
    </ligand>
</feature>